<feature type="domain" description="F-box" evidence="1">
    <location>
        <begin position="18"/>
        <end position="54"/>
    </location>
</feature>
<dbReference type="AlphaFoldDB" id="A0A2I0AID7"/>
<evidence type="ECO:0000313" key="3">
    <source>
        <dbReference type="EMBL" id="PKA55295.1"/>
    </source>
</evidence>
<evidence type="ECO:0000313" key="4">
    <source>
        <dbReference type="Proteomes" id="UP000236161"/>
    </source>
</evidence>
<dbReference type="InterPro" id="IPR036047">
    <property type="entry name" value="F-box-like_dom_sf"/>
</dbReference>
<dbReference type="Pfam" id="PF00646">
    <property type="entry name" value="F-box"/>
    <property type="match status" value="1"/>
</dbReference>
<gene>
    <name evidence="3" type="ORF">AXF42_Ash003932</name>
</gene>
<name>A0A2I0AID7_9ASPA</name>
<dbReference type="PANTHER" id="PTHR31900">
    <property type="entry name" value="F-BOX/RNI SUPERFAMILY PROTEIN-RELATED"/>
    <property type="match status" value="1"/>
</dbReference>
<sequence length="495" mass="56930">MVNLSLADDDGESAVDRISGLHDALLLHILSFLVVDDVVKTSLLSKRWKNLWASATALNLDVCTTKRTSPHYFIADVNAYLMLHEGQQIRKFRARLVYRKMQHVYMDAWFLFLKRRGVEEIDLDYLYSWPPLGITDQCERCLICNSMFDCKKLKVLSLASCNVDPAACFRFKLLKNLKLKDVNISNLDLSCCPLLECLTLISCNERGTLDINAPNPKFRSLQLTDSRKAWDAKLVLYAPHVLFVELCHSLRLQYHIGELSHIKKASFCIETFEVARGGDQLHKLIGIMKNFRHAQTFVLSNPCIKAFAHSTTENLDIAFLNVVALEVDTDLRQLDVWVMMHVLSFFPHVDFLIFNVCLKCNYISGPFYGETFAERKVAWKCLEKLLVSTASGIKNIRINNFLWDKRHCYLFGHYFNISDLVDIKKLVSNEKLEPLELWLRCCSILKVMDIKIAKTIYFRNSMLKSDLLLHLNNTLQCLPKASTIAQISVSYKILE</sequence>
<reference evidence="3 4" key="1">
    <citation type="journal article" date="2017" name="Nature">
        <title>The Apostasia genome and the evolution of orchids.</title>
        <authorList>
            <person name="Zhang G.Q."/>
            <person name="Liu K.W."/>
            <person name="Li Z."/>
            <person name="Lohaus R."/>
            <person name="Hsiao Y.Y."/>
            <person name="Niu S.C."/>
            <person name="Wang J.Y."/>
            <person name="Lin Y.C."/>
            <person name="Xu Q."/>
            <person name="Chen L.J."/>
            <person name="Yoshida K."/>
            <person name="Fujiwara S."/>
            <person name="Wang Z.W."/>
            <person name="Zhang Y.Q."/>
            <person name="Mitsuda N."/>
            <person name="Wang M."/>
            <person name="Liu G.H."/>
            <person name="Pecoraro L."/>
            <person name="Huang H.X."/>
            <person name="Xiao X.J."/>
            <person name="Lin M."/>
            <person name="Wu X.Y."/>
            <person name="Wu W.L."/>
            <person name="Chen Y.Y."/>
            <person name="Chang S.B."/>
            <person name="Sakamoto S."/>
            <person name="Ohme-Takagi M."/>
            <person name="Yagi M."/>
            <person name="Zeng S.J."/>
            <person name="Shen C.Y."/>
            <person name="Yeh C.M."/>
            <person name="Luo Y.B."/>
            <person name="Tsai W.C."/>
            <person name="Van de Peer Y."/>
            <person name="Liu Z.J."/>
        </authorList>
    </citation>
    <scope>NUCLEOTIDE SEQUENCE [LARGE SCALE GENOMIC DNA]</scope>
    <source>
        <strain evidence="4">cv. Shenzhen</strain>
        <tissue evidence="3">Stem</tissue>
    </source>
</reference>
<dbReference type="Proteomes" id="UP000236161">
    <property type="component" value="Unassembled WGS sequence"/>
</dbReference>
<dbReference type="EMBL" id="KZ451980">
    <property type="protein sequence ID" value="PKA55295.1"/>
    <property type="molecule type" value="Genomic_DNA"/>
</dbReference>
<evidence type="ECO:0000259" key="2">
    <source>
        <dbReference type="Pfam" id="PF24758"/>
    </source>
</evidence>
<proteinExistence type="predicted"/>
<dbReference type="STRING" id="1088818.A0A2I0AID7"/>
<feature type="domain" description="F-box/LRR-repeat protein 15/At3g58940/PEG3-like LRR" evidence="2">
    <location>
        <begin position="106"/>
        <end position="240"/>
    </location>
</feature>
<organism evidence="3 4">
    <name type="scientific">Apostasia shenzhenica</name>
    <dbReference type="NCBI Taxonomy" id="1088818"/>
    <lineage>
        <taxon>Eukaryota</taxon>
        <taxon>Viridiplantae</taxon>
        <taxon>Streptophyta</taxon>
        <taxon>Embryophyta</taxon>
        <taxon>Tracheophyta</taxon>
        <taxon>Spermatophyta</taxon>
        <taxon>Magnoliopsida</taxon>
        <taxon>Liliopsida</taxon>
        <taxon>Asparagales</taxon>
        <taxon>Orchidaceae</taxon>
        <taxon>Apostasioideae</taxon>
        <taxon>Apostasia</taxon>
    </lineage>
</organism>
<dbReference type="OrthoDB" id="693675at2759"/>
<protein>
    <submittedName>
        <fullName evidence="3">F-box/FBD/LRR-repeat protein</fullName>
    </submittedName>
</protein>
<dbReference type="InterPro" id="IPR053781">
    <property type="entry name" value="F-box_AtFBL13-like"/>
</dbReference>
<dbReference type="InterPro" id="IPR001810">
    <property type="entry name" value="F-box_dom"/>
</dbReference>
<evidence type="ECO:0000259" key="1">
    <source>
        <dbReference type="Pfam" id="PF00646"/>
    </source>
</evidence>
<dbReference type="SUPFAM" id="SSF81383">
    <property type="entry name" value="F-box domain"/>
    <property type="match status" value="1"/>
</dbReference>
<dbReference type="CDD" id="cd22160">
    <property type="entry name" value="F-box_AtFBL13-like"/>
    <property type="match status" value="1"/>
</dbReference>
<dbReference type="InterPro" id="IPR055411">
    <property type="entry name" value="LRR_FXL15/At3g58940/PEG3-like"/>
</dbReference>
<keyword evidence="4" id="KW-1185">Reference proteome</keyword>
<dbReference type="Pfam" id="PF24758">
    <property type="entry name" value="LRR_At5g56370"/>
    <property type="match status" value="1"/>
</dbReference>
<dbReference type="Gene3D" id="1.20.1280.50">
    <property type="match status" value="1"/>
</dbReference>
<dbReference type="InterPro" id="IPR050232">
    <property type="entry name" value="FBL13/AtMIF1-like"/>
</dbReference>
<dbReference type="PANTHER" id="PTHR31900:SF27">
    <property type="entry name" value="FBD DOMAIN-CONTAINING PROTEIN"/>
    <property type="match status" value="1"/>
</dbReference>
<accession>A0A2I0AID7</accession>